<evidence type="ECO:0000259" key="3">
    <source>
        <dbReference type="Pfam" id="PF13598"/>
    </source>
</evidence>
<dbReference type="InterPro" id="IPR025554">
    <property type="entry name" value="DUF4140"/>
</dbReference>
<evidence type="ECO:0000256" key="2">
    <source>
        <dbReference type="SAM" id="MobiDB-lite"/>
    </source>
</evidence>
<feature type="domain" description="DUF4139" evidence="3">
    <location>
        <begin position="199"/>
        <end position="485"/>
    </location>
</feature>
<dbReference type="PANTHER" id="PTHR31005:SF8">
    <property type="entry name" value="DUF4139 DOMAIN-CONTAINING PROTEIN"/>
    <property type="match status" value="1"/>
</dbReference>
<dbReference type="PANTHER" id="PTHR31005">
    <property type="entry name" value="DUF4139 DOMAIN-CONTAINING PROTEIN"/>
    <property type="match status" value="1"/>
</dbReference>
<dbReference type="InterPro" id="IPR011935">
    <property type="entry name" value="CHP02231"/>
</dbReference>
<feature type="region of interest" description="Disordered" evidence="2">
    <location>
        <begin position="276"/>
        <end position="309"/>
    </location>
</feature>
<reference evidence="5" key="1">
    <citation type="submission" date="2021-02" db="EMBL/GenBank/DDBJ databases">
        <title>Psilocybe cubensis genome.</title>
        <authorList>
            <person name="Mckernan K.J."/>
            <person name="Crawford S."/>
            <person name="Trippe A."/>
            <person name="Kane L.T."/>
            <person name="Mclaughlin S."/>
        </authorList>
    </citation>
    <scope>NUCLEOTIDE SEQUENCE [LARGE SCALE GENOMIC DNA]</scope>
    <source>
        <strain evidence="5">MGC-MH-2018</strain>
    </source>
</reference>
<evidence type="ECO:0000313" key="5">
    <source>
        <dbReference type="EMBL" id="KAG5164228.1"/>
    </source>
</evidence>
<accession>A0A8H7XP20</accession>
<evidence type="ECO:0008006" key="6">
    <source>
        <dbReference type="Google" id="ProtNLM"/>
    </source>
</evidence>
<name>A0A8H7XP20_PSICU</name>
<protein>
    <recommendedName>
        <fullName evidence="6">Mucoidy inhibitor A</fullName>
    </recommendedName>
</protein>
<keyword evidence="1" id="KW-0175">Coiled coil</keyword>
<dbReference type="NCBIfam" id="TIGR02231">
    <property type="entry name" value="mucoidy inhibitor MuiA family protein"/>
    <property type="match status" value="1"/>
</dbReference>
<proteinExistence type="predicted"/>
<feature type="coiled-coil region" evidence="1">
    <location>
        <begin position="142"/>
        <end position="176"/>
    </location>
</feature>
<dbReference type="Pfam" id="PF13598">
    <property type="entry name" value="DUF4139"/>
    <property type="match status" value="1"/>
</dbReference>
<dbReference type="InterPro" id="IPR037291">
    <property type="entry name" value="DUF4139"/>
</dbReference>
<evidence type="ECO:0000256" key="1">
    <source>
        <dbReference type="SAM" id="Coils"/>
    </source>
</evidence>
<gene>
    <name evidence="5" type="ORF">JR316_010728</name>
</gene>
<evidence type="ECO:0000259" key="4">
    <source>
        <dbReference type="Pfam" id="PF13600"/>
    </source>
</evidence>
<dbReference type="EMBL" id="JAFIQS010000012">
    <property type="protein sequence ID" value="KAG5164228.1"/>
    <property type="molecule type" value="Genomic_DNA"/>
</dbReference>
<sequence>MHVITLHELSIDSIKDSKITNINLYTSRAHVTRSFNVNAAAGQTKITISNLPNCVDYDSLRVEGRGPAVIQGVAVAKAPIARPEISSPLFRDLDDRKARAENALQRCIKAKQAVEKYMGNISVEHMDISKLGEAMDVYDNTEEKWDLKIMELRKDIKDLEIQMDQEVQRLEMQVENKKLRTKVTLTIFTEIDAELEIILVYAVSNSYWHAGYDIRVDMQTKGAPVQVTYKAAINQRTGEKWENVPITLETSQPTFGVELPELKPWKITYEMPSSKRTRQTARKCTGGKAARRQVVSTPAEPDSDEDEDEDMMEFDVSTVTSKGNVNATFLVPGLTTVPSDQEEHGVTIAELLLEAEISWICIPQGSTQVHLQAKILNSSEYTFLPGPSNVYVDQSFISHSRIPGVASLETFSCPLGVDPSIRVTYHPQEKITSESGFYNKTVKHLYTQRISVYNSKSVAIKGLKVIDRIPVSEDAALVVNLINPALDLPGPETDVSNSLVSISPGVKVGDEIIAQWNRTESIGDDVSALGKDGQVCWICSVPALGRNNLVLQWEVIDSQKTKIFGLDS</sequence>
<comment type="caution">
    <text evidence="5">The sequence shown here is derived from an EMBL/GenBank/DDBJ whole genome shotgun (WGS) entry which is preliminary data.</text>
</comment>
<feature type="domain" description="DUF4140" evidence="4">
    <location>
        <begin position="23"/>
        <end position="118"/>
    </location>
</feature>
<dbReference type="OrthoDB" id="10068793at2759"/>
<organism evidence="5">
    <name type="scientific">Psilocybe cubensis</name>
    <name type="common">Psychedelic mushroom</name>
    <name type="synonym">Stropharia cubensis</name>
    <dbReference type="NCBI Taxonomy" id="181762"/>
    <lineage>
        <taxon>Eukaryota</taxon>
        <taxon>Fungi</taxon>
        <taxon>Dikarya</taxon>
        <taxon>Basidiomycota</taxon>
        <taxon>Agaricomycotina</taxon>
        <taxon>Agaricomycetes</taxon>
        <taxon>Agaricomycetidae</taxon>
        <taxon>Agaricales</taxon>
        <taxon>Agaricineae</taxon>
        <taxon>Strophariaceae</taxon>
        <taxon>Psilocybe</taxon>
    </lineage>
</organism>
<dbReference type="AlphaFoldDB" id="A0A8H7XP20"/>
<dbReference type="Pfam" id="PF13600">
    <property type="entry name" value="DUF4140"/>
    <property type="match status" value="1"/>
</dbReference>